<dbReference type="SMART" id="SM00382">
    <property type="entry name" value="AAA"/>
    <property type="match status" value="1"/>
</dbReference>
<name>A0A2U1K3X7_9BACI</name>
<gene>
    <name evidence="6" type="ORF">DCC39_07200</name>
</gene>
<keyword evidence="7" id="KW-1185">Reference proteome</keyword>
<dbReference type="PANTHER" id="PTHR42794">
    <property type="entry name" value="HEMIN IMPORT ATP-BINDING PROTEIN HMUV"/>
    <property type="match status" value="1"/>
</dbReference>
<dbReference type="PANTHER" id="PTHR42794:SF1">
    <property type="entry name" value="HEMIN IMPORT ATP-BINDING PROTEIN HMUV"/>
    <property type="match status" value="1"/>
</dbReference>
<evidence type="ECO:0000256" key="4">
    <source>
        <dbReference type="ARBA" id="ARBA00022967"/>
    </source>
</evidence>
<keyword evidence="1" id="KW-0813">Transport</keyword>
<dbReference type="SUPFAM" id="SSF52540">
    <property type="entry name" value="P-loop containing nucleoside triphosphate hydrolases"/>
    <property type="match status" value="1"/>
</dbReference>
<evidence type="ECO:0000259" key="5">
    <source>
        <dbReference type="PROSITE" id="PS50893"/>
    </source>
</evidence>
<dbReference type="InterPro" id="IPR003593">
    <property type="entry name" value="AAA+_ATPase"/>
</dbReference>
<dbReference type="PROSITE" id="PS00211">
    <property type="entry name" value="ABC_TRANSPORTER_1"/>
    <property type="match status" value="1"/>
</dbReference>
<evidence type="ECO:0000313" key="6">
    <source>
        <dbReference type="EMBL" id="PWA12211.1"/>
    </source>
</evidence>
<dbReference type="PROSITE" id="PS50893">
    <property type="entry name" value="ABC_TRANSPORTER_2"/>
    <property type="match status" value="1"/>
</dbReference>
<dbReference type="OrthoDB" id="9787851at2"/>
<keyword evidence="2" id="KW-0547">Nucleotide-binding</keyword>
<dbReference type="InterPro" id="IPR017871">
    <property type="entry name" value="ABC_transporter-like_CS"/>
</dbReference>
<keyword evidence="3" id="KW-0067">ATP-binding</keyword>
<dbReference type="Gene3D" id="3.40.50.300">
    <property type="entry name" value="P-loop containing nucleotide triphosphate hydrolases"/>
    <property type="match status" value="1"/>
</dbReference>
<keyword evidence="4" id="KW-1278">Translocase</keyword>
<dbReference type="InterPro" id="IPR027417">
    <property type="entry name" value="P-loop_NTPase"/>
</dbReference>
<evidence type="ECO:0000313" key="7">
    <source>
        <dbReference type="Proteomes" id="UP000245998"/>
    </source>
</evidence>
<evidence type="ECO:0000256" key="1">
    <source>
        <dbReference type="ARBA" id="ARBA00022448"/>
    </source>
</evidence>
<evidence type="ECO:0000256" key="2">
    <source>
        <dbReference type="ARBA" id="ARBA00022741"/>
    </source>
</evidence>
<proteinExistence type="predicted"/>
<protein>
    <recommendedName>
        <fullName evidence="5">ABC transporter domain-containing protein</fullName>
    </recommendedName>
</protein>
<sequence>MIKIENLAGGYSKTPIIHDLNLEIKKGEFFVLLGPNGSGKSTLFKLITGRLPIQNGKVTIDGKEISALSKLEKARKIAVLQQEMQVTFDYTVEDIISLGRYPHQKGMLKRLSTYDREIIDRMMEITNVEQFRYMQFRTISGGEKQRVLLAKALAQEPEILLLDEPTNHLDIKHTFNMLNLLKEWQKTKGLTIFAILHDLNVASLYANRIGLLYNGTFLDVGDVDLLRNEEQLKKVYEVQISTQTHPTINKPQIFMTPTYLTREAVKNSK</sequence>
<dbReference type="GO" id="GO:0005524">
    <property type="term" value="F:ATP binding"/>
    <property type="evidence" value="ECO:0007669"/>
    <property type="project" value="UniProtKB-KW"/>
</dbReference>
<dbReference type="CDD" id="cd03214">
    <property type="entry name" value="ABC_Iron-Siderophores_B12_Hemin"/>
    <property type="match status" value="1"/>
</dbReference>
<reference evidence="6 7" key="1">
    <citation type="submission" date="2018-04" db="EMBL/GenBank/DDBJ databases">
        <title>Camelliibacillus theae gen. nov., sp. nov., isolated from Pu'er tea.</title>
        <authorList>
            <person name="Niu L."/>
        </authorList>
    </citation>
    <scope>NUCLEOTIDE SEQUENCE [LARGE SCALE GENOMIC DNA]</scope>
    <source>
        <strain evidence="6 7">T8</strain>
    </source>
</reference>
<dbReference type="AlphaFoldDB" id="A0A2U1K3X7"/>
<dbReference type="InterPro" id="IPR003439">
    <property type="entry name" value="ABC_transporter-like_ATP-bd"/>
</dbReference>
<dbReference type="RefSeq" id="WP_116554217.1">
    <property type="nucleotide sequence ID" value="NZ_QCZG01000011.1"/>
</dbReference>
<comment type="caution">
    <text evidence="6">The sequence shown here is derived from an EMBL/GenBank/DDBJ whole genome shotgun (WGS) entry which is preliminary data.</text>
</comment>
<dbReference type="Proteomes" id="UP000245998">
    <property type="component" value="Unassembled WGS sequence"/>
</dbReference>
<feature type="domain" description="ABC transporter" evidence="5">
    <location>
        <begin position="2"/>
        <end position="239"/>
    </location>
</feature>
<dbReference type="EMBL" id="QCZG01000011">
    <property type="protein sequence ID" value="PWA12211.1"/>
    <property type="molecule type" value="Genomic_DNA"/>
</dbReference>
<dbReference type="FunFam" id="3.40.50.300:FF:000134">
    <property type="entry name" value="Iron-enterobactin ABC transporter ATP-binding protein"/>
    <property type="match status" value="1"/>
</dbReference>
<dbReference type="Pfam" id="PF00005">
    <property type="entry name" value="ABC_tran"/>
    <property type="match status" value="1"/>
</dbReference>
<organism evidence="6 7">
    <name type="scientific">Pueribacillus theae</name>
    <dbReference type="NCBI Taxonomy" id="2171751"/>
    <lineage>
        <taxon>Bacteria</taxon>
        <taxon>Bacillati</taxon>
        <taxon>Bacillota</taxon>
        <taxon>Bacilli</taxon>
        <taxon>Bacillales</taxon>
        <taxon>Bacillaceae</taxon>
        <taxon>Pueribacillus</taxon>
    </lineage>
</organism>
<accession>A0A2U1K3X7</accession>
<dbReference type="GO" id="GO:0016887">
    <property type="term" value="F:ATP hydrolysis activity"/>
    <property type="evidence" value="ECO:0007669"/>
    <property type="project" value="InterPro"/>
</dbReference>
<evidence type="ECO:0000256" key="3">
    <source>
        <dbReference type="ARBA" id="ARBA00022840"/>
    </source>
</evidence>